<dbReference type="AlphaFoldDB" id="A0A4S8L5R3"/>
<proteinExistence type="predicted"/>
<dbReference type="EMBL" id="ML179646">
    <property type="protein sequence ID" value="THU83703.1"/>
    <property type="molecule type" value="Genomic_DNA"/>
</dbReference>
<evidence type="ECO:0000313" key="1">
    <source>
        <dbReference type="EMBL" id="THU83703.1"/>
    </source>
</evidence>
<organism evidence="1 2">
    <name type="scientific">Dendrothele bispora (strain CBS 962.96)</name>
    <dbReference type="NCBI Taxonomy" id="1314807"/>
    <lineage>
        <taxon>Eukaryota</taxon>
        <taxon>Fungi</taxon>
        <taxon>Dikarya</taxon>
        <taxon>Basidiomycota</taxon>
        <taxon>Agaricomycotina</taxon>
        <taxon>Agaricomycetes</taxon>
        <taxon>Agaricomycetidae</taxon>
        <taxon>Agaricales</taxon>
        <taxon>Agaricales incertae sedis</taxon>
        <taxon>Dendrothele</taxon>
    </lineage>
</organism>
<keyword evidence="2" id="KW-1185">Reference proteome</keyword>
<protein>
    <submittedName>
        <fullName evidence="1">Uncharacterized protein</fullName>
    </submittedName>
</protein>
<gene>
    <name evidence="1" type="ORF">K435DRAFT_423583</name>
</gene>
<reference evidence="1 2" key="1">
    <citation type="journal article" date="2019" name="Nat. Ecol. Evol.">
        <title>Megaphylogeny resolves global patterns of mushroom evolution.</title>
        <authorList>
            <person name="Varga T."/>
            <person name="Krizsan K."/>
            <person name="Foldi C."/>
            <person name="Dima B."/>
            <person name="Sanchez-Garcia M."/>
            <person name="Sanchez-Ramirez S."/>
            <person name="Szollosi G.J."/>
            <person name="Szarkandi J.G."/>
            <person name="Papp V."/>
            <person name="Albert L."/>
            <person name="Andreopoulos W."/>
            <person name="Angelini C."/>
            <person name="Antonin V."/>
            <person name="Barry K.W."/>
            <person name="Bougher N.L."/>
            <person name="Buchanan P."/>
            <person name="Buyck B."/>
            <person name="Bense V."/>
            <person name="Catcheside P."/>
            <person name="Chovatia M."/>
            <person name="Cooper J."/>
            <person name="Damon W."/>
            <person name="Desjardin D."/>
            <person name="Finy P."/>
            <person name="Geml J."/>
            <person name="Haridas S."/>
            <person name="Hughes K."/>
            <person name="Justo A."/>
            <person name="Karasinski D."/>
            <person name="Kautmanova I."/>
            <person name="Kiss B."/>
            <person name="Kocsube S."/>
            <person name="Kotiranta H."/>
            <person name="LaButti K.M."/>
            <person name="Lechner B.E."/>
            <person name="Liimatainen K."/>
            <person name="Lipzen A."/>
            <person name="Lukacs Z."/>
            <person name="Mihaltcheva S."/>
            <person name="Morgado L.N."/>
            <person name="Niskanen T."/>
            <person name="Noordeloos M.E."/>
            <person name="Ohm R.A."/>
            <person name="Ortiz-Santana B."/>
            <person name="Ovrebo C."/>
            <person name="Racz N."/>
            <person name="Riley R."/>
            <person name="Savchenko A."/>
            <person name="Shiryaev A."/>
            <person name="Soop K."/>
            <person name="Spirin V."/>
            <person name="Szebenyi C."/>
            <person name="Tomsovsky M."/>
            <person name="Tulloss R.E."/>
            <person name="Uehling J."/>
            <person name="Grigoriev I.V."/>
            <person name="Vagvolgyi C."/>
            <person name="Papp T."/>
            <person name="Martin F.M."/>
            <person name="Miettinen O."/>
            <person name="Hibbett D.S."/>
            <person name="Nagy L.G."/>
        </authorList>
    </citation>
    <scope>NUCLEOTIDE SEQUENCE [LARGE SCALE GENOMIC DNA]</scope>
    <source>
        <strain evidence="1 2">CBS 962.96</strain>
    </source>
</reference>
<name>A0A4S8L5R3_DENBC</name>
<evidence type="ECO:0000313" key="2">
    <source>
        <dbReference type="Proteomes" id="UP000297245"/>
    </source>
</evidence>
<accession>A0A4S8L5R3</accession>
<sequence>MERAPLVRPLARHVLDAQDLSPLATLNSYGLRSTNSSDAEALYRTWKSIVLPENLAGISIRKSLQYGVGTSLDTGRLELVQTFMACILPGTLLVLLVFPTNPSFYFSLLYCFDRLQVLTLANTRHKTSLLSFDSWSFLYLRRVGQIYPESI</sequence>
<dbReference type="Proteomes" id="UP000297245">
    <property type="component" value="Unassembled WGS sequence"/>
</dbReference>